<dbReference type="InterPro" id="IPR017451">
    <property type="entry name" value="F-box-assoc_interact_dom"/>
</dbReference>
<name>A0ABM1RKY6_CAMSA</name>
<proteinExistence type="predicted"/>
<dbReference type="Gene3D" id="1.20.1280.50">
    <property type="match status" value="1"/>
</dbReference>
<feature type="domain" description="F-box" evidence="1">
    <location>
        <begin position="36"/>
        <end position="85"/>
    </location>
</feature>
<reference evidence="2" key="1">
    <citation type="journal article" date="2014" name="Nat. Commun.">
        <title>The emerging biofuel crop Camelina sativa retains a highly undifferentiated hexaploid genome structure.</title>
        <authorList>
            <person name="Kagale S."/>
            <person name="Koh C."/>
            <person name="Nixon J."/>
            <person name="Bollina V."/>
            <person name="Clarke W.E."/>
            <person name="Tuteja R."/>
            <person name="Spillane C."/>
            <person name="Robinson S.J."/>
            <person name="Links M.G."/>
            <person name="Clarke C."/>
            <person name="Higgins E.E."/>
            <person name="Huebert T."/>
            <person name="Sharpe A.G."/>
            <person name="Parkin I.A."/>
        </authorList>
    </citation>
    <scope>NUCLEOTIDE SEQUENCE [LARGE SCALE GENOMIC DNA]</scope>
    <source>
        <strain evidence="2">cv. DH55</strain>
    </source>
</reference>
<dbReference type="PANTHER" id="PTHR31111:SF94">
    <property type="entry name" value="E3 UBIQUITIN-PROTEIN LIGASE SGIP1"/>
    <property type="match status" value="1"/>
</dbReference>
<sequence length="326" mass="37408">MRVKRSFTRASTGASQFFDAKGKRQKQVSRPSNFRRENSKEIPVDLLIEIFSRLTVKDLARCRCLSKLWSSILRRQYFTELFLKISSAQPRTLLTFLHNGMSSSYDCEIHAPVCGFLCSKTSNHVIYNPSTGEYITFPRVRTKKAEKLFKVLCLPTPYVAEDFASLVSTLGMGKVSWRMVECLIPHRPLSTETCIDGVLYYLANCKGKLGVLWPKHIGLGEHTKSLELWVLEDADELKWSKIVYTLPFCLKHIAPNTYLDIVRMTSGGEIVLSTSNRNDPFYIFYYSVVLDTLNVVEIQFGNIAEKAKYSKIYTFIDYVENVERLD</sequence>
<dbReference type="Proteomes" id="UP000694864">
    <property type="component" value="Chromosome 4"/>
</dbReference>
<dbReference type="PROSITE" id="PS50181">
    <property type="entry name" value="FBOX"/>
    <property type="match status" value="1"/>
</dbReference>
<organism evidence="2 3">
    <name type="scientific">Camelina sativa</name>
    <name type="common">False flax</name>
    <name type="synonym">Myagrum sativum</name>
    <dbReference type="NCBI Taxonomy" id="90675"/>
    <lineage>
        <taxon>Eukaryota</taxon>
        <taxon>Viridiplantae</taxon>
        <taxon>Streptophyta</taxon>
        <taxon>Embryophyta</taxon>
        <taxon>Tracheophyta</taxon>
        <taxon>Spermatophyta</taxon>
        <taxon>Magnoliopsida</taxon>
        <taxon>eudicotyledons</taxon>
        <taxon>Gunneridae</taxon>
        <taxon>Pentapetalae</taxon>
        <taxon>rosids</taxon>
        <taxon>malvids</taxon>
        <taxon>Brassicales</taxon>
        <taxon>Brassicaceae</taxon>
        <taxon>Camelineae</taxon>
        <taxon>Camelina</taxon>
    </lineage>
</organism>
<dbReference type="PANTHER" id="PTHR31111">
    <property type="entry name" value="BNAA05G37150D PROTEIN-RELATED"/>
    <property type="match status" value="1"/>
</dbReference>
<evidence type="ECO:0000313" key="2">
    <source>
        <dbReference type="Proteomes" id="UP000694864"/>
    </source>
</evidence>
<dbReference type="SUPFAM" id="SSF81383">
    <property type="entry name" value="F-box domain"/>
    <property type="match status" value="1"/>
</dbReference>
<accession>A0ABM1RKY6</accession>
<dbReference type="RefSeq" id="XP_019099674.1">
    <property type="nucleotide sequence ID" value="XM_019244129.1"/>
</dbReference>
<dbReference type="NCBIfam" id="TIGR01640">
    <property type="entry name" value="F_box_assoc_1"/>
    <property type="match status" value="2"/>
</dbReference>
<gene>
    <name evidence="3" type="primary">LOC109132499</name>
</gene>
<dbReference type="SMART" id="SM00256">
    <property type="entry name" value="FBOX"/>
    <property type="match status" value="1"/>
</dbReference>
<dbReference type="InterPro" id="IPR036047">
    <property type="entry name" value="F-box-like_dom_sf"/>
</dbReference>
<dbReference type="InterPro" id="IPR001810">
    <property type="entry name" value="F-box_dom"/>
</dbReference>
<dbReference type="GeneID" id="109132499"/>
<protein>
    <submittedName>
        <fullName evidence="3">F-box protein At3g47020</fullName>
    </submittedName>
</protein>
<dbReference type="Pfam" id="PF08268">
    <property type="entry name" value="FBA_3"/>
    <property type="match status" value="1"/>
</dbReference>
<evidence type="ECO:0000313" key="3">
    <source>
        <dbReference type="RefSeq" id="XP_019099674.1"/>
    </source>
</evidence>
<dbReference type="Pfam" id="PF00646">
    <property type="entry name" value="F-box"/>
    <property type="match status" value="1"/>
</dbReference>
<keyword evidence="2" id="KW-1185">Reference proteome</keyword>
<evidence type="ECO:0000259" key="1">
    <source>
        <dbReference type="PROSITE" id="PS50181"/>
    </source>
</evidence>
<dbReference type="InterPro" id="IPR013187">
    <property type="entry name" value="F-box-assoc_dom_typ3"/>
</dbReference>
<reference evidence="3" key="2">
    <citation type="submission" date="2025-08" db="UniProtKB">
        <authorList>
            <consortium name="RefSeq"/>
        </authorList>
    </citation>
    <scope>IDENTIFICATION</scope>
    <source>
        <tissue evidence="3">Leaf</tissue>
    </source>
</reference>